<organism evidence="4 5">
    <name type="scientific">Ichthyophthirius multifiliis</name>
    <name type="common">White spot disease agent</name>
    <name type="synonym">Ich</name>
    <dbReference type="NCBI Taxonomy" id="5932"/>
    <lineage>
        <taxon>Eukaryota</taxon>
        <taxon>Sar</taxon>
        <taxon>Alveolata</taxon>
        <taxon>Ciliophora</taxon>
        <taxon>Intramacronucleata</taxon>
        <taxon>Oligohymenophorea</taxon>
        <taxon>Hymenostomatida</taxon>
        <taxon>Ophryoglenina</taxon>
        <taxon>Ichthyophthirius</taxon>
    </lineage>
</organism>
<dbReference type="GeneID" id="14904436"/>
<dbReference type="GO" id="GO:0032259">
    <property type="term" value="P:methylation"/>
    <property type="evidence" value="ECO:0007669"/>
    <property type="project" value="UniProtKB-KW"/>
</dbReference>
<dbReference type="OrthoDB" id="1058301at2759"/>
<evidence type="ECO:0000313" key="4">
    <source>
        <dbReference type="EMBL" id="EGR28357.1"/>
    </source>
</evidence>
<dbReference type="GO" id="GO:0003676">
    <property type="term" value="F:nucleic acid binding"/>
    <property type="evidence" value="ECO:0007669"/>
    <property type="project" value="InterPro"/>
</dbReference>
<evidence type="ECO:0000259" key="3">
    <source>
        <dbReference type="PROSITE" id="PS51704"/>
    </source>
</evidence>
<keyword evidence="5" id="KW-1185">Reference proteome</keyword>
<dbReference type="Gene3D" id="3.40.50.150">
    <property type="entry name" value="Vaccinia Virus protein VP39"/>
    <property type="match status" value="1"/>
</dbReference>
<dbReference type="InterPro" id="IPR002052">
    <property type="entry name" value="DNA_methylase_N6_adenine_CS"/>
</dbReference>
<evidence type="ECO:0000256" key="2">
    <source>
        <dbReference type="ARBA" id="ARBA00022679"/>
    </source>
</evidence>
<dbReference type="GO" id="GO:0008168">
    <property type="term" value="F:methyltransferase activity"/>
    <property type="evidence" value="ECO:0007669"/>
    <property type="project" value="UniProtKB-KW"/>
</dbReference>
<dbReference type="InterPro" id="IPR017946">
    <property type="entry name" value="PLC-like_Pdiesterase_TIM-brl"/>
</dbReference>
<dbReference type="GO" id="GO:0008081">
    <property type="term" value="F:phosphoric diester hydrolase activity"/>
    <property type="evidence" value="ECO:0007669"/>
    <property type="project" value="InterPro"/>
</dbReference>
<evidence type="ECO:0000313" key="5">
    <source>
        <dbReference type="Proteomes" id="UP000008983"/>
    </source>
</evidence>
<dbReference type="Gene3D" id="3.20.20.190">
    <property type="entry name" value="Phosphatidylinositol (PI) phosphodiesterase"/>
    <property type="match status" value="1"/>
</dbReference>
<dbReference type="AlphaFoldDB" id="G0R2E8"/>
<protein>
    <recommendedName>
        <fullName evidence="3">GP-PDE domain-containing protein</fullName>
    </recommendedName>
</protein>
<dbReference type="EMBL" id="GL984255">
    <property type="protein sequence ID" value="EGR28357.1"/>
    <property type="molecule type" value="Genomic_DNA"/>
</dbReference>
<dbReference type="PANTHER" id="PTHR13370">
    <property type="entry name" value="RNA METHYLASE-RELATED"/>
    <property type="match status" value="1"/>
</dbReference>
<dbReference type="InterPro" id="IPR029063">
    <property type="entry name" value="SAM-dependent_MTases_sf"/>
</dbReference>
<dbReference type="GO" id="GO:0043527">
    <property type="term" value="C:tRNA methyltransferase complex"/>
    <property type="evidence" value="ECO:0007669"/>
    <property type="project" value="UniProtKB-ARBA"/>
</dbReference>
<proteinExistence type="predicted"/>
<dbReference type="Pfam" id="PF03009">
    <property type="entry name" value="GDPD"/>
    <property type="match status" value="1"/>
</dbReference>
<dbReference type="eggNOG" id="KOG2671">
    <property type="taxonomic scope" value="Eukaryota"/>
</dbReference>
<reference evidence="4 5" key="1">
    <citation type="submission" date="2011-07" db="EMBL/GenBank/DDBJ databases">
        <authorList>
            <person name="Coyne R."/>
            <person name="Brami D."/>
            <person name="Johnson J."/>
            <person name="Hostetler J."/>
            <person name="Hannick L."/>
            <person name="Clark T."/>
            <person name="Cassidy-Hanley D."/>
            <person name="Inman J."/>
        </authorList>
    </citation>
    <scope>NUCLEOTIDE SEQUENCE [LARGE SCALE GENOMIC DNA]</scope>
    <source>
        <strain evidence="4 5">G5</strain>
    </source>
</reference>
<sequence length="614" mass="71096">MNGKISFKNPDKIFWLMERHIDSSLVREKKLQEKALIEIFFGVEVARAKSSARISQKKNYLLQFDLRNRAYLGPTSTDHMLSFLMTNQAQVKQNQIVFDPFVGTGSLLIPASFYNAITYGSDIDPRVIQGMGVGRFNKQSKFYQENNDLCHTYMPKIHVNFIQYGLSCPEIIRMDCNNISLRDIKAFDAIICDPPYGFRAMVKTSVNQKDIEEEVDNQLQKEEIFKNNNNFQKNNEKNIKDNIQDNNVIIQDNNNSKDNNQDHIILLINYCYSIKNSNFLKNKKLWDYTKAQNRPLVIAHRGYASLFPENTLESFHAALYSGVDMVELDVQLTKEKLILVSHDAYLSRQTDIQEKPEFSSRKTTKTYYGEQINDWWICDFTIQELKTLKIRQNQVNGRNQELNKFFTFPLLSEVIDQVLEFNQQTQGSRNIDSRLQGIVIESKDRDFHIEQFGLEQGQLIVDLLKQYGLETFEKAGLSAPIILHSFDEPTVQLWHKITNLPNSQLVKMKSIPHPFDEIVKYAGIVGIDIKDIYDNQKQQSSGAVESAKESGLMVHVWAFRDDYVTFGKDWVDQYTIAIKNLKLDAIITEFPEAAISISILYRKLNQNNTQICQY</sequence>
<accession>G0R2E8</accession>
<dbReference type="PANTHER" id="PTHR13370:SF3">
    <property type="entry name" value="TRNA (GUANINE(10)-N2)-METHYLTRANSFERASE HOMOLOG"/>
    <property type="match status" value="1"/>
</dbReference>
<dbReference type="SUPFAM" id="SSF51695">
    <property type="entry name" value="PLC-like phosphodiesterases"/>
    <property type="match status" value="1"/>
</dbReference>
<dbReference type="RefSeq" id="XP_004027702.1">
    <property type="nucleotide sequence ID" value="XM_004027653.1"/>
</dbReference>
<dbReference type="Proteomes" id="UP000008983">
    <property type="component" value="Unassembled WGS sequence"/>
</dbReference>
<dbReference type="InterPro" id="IPR000241">
    <property type="entry name" value="RlmKL-like_Mtase"/>
</dbReference>
<dbReference type="STRING" id="857967.G0R2E8"/>
<evidence type="ECO:0000256" key="1">
    <source>
        <dbReference type="ARBA" id="ARBA00022603"/>
    </source>
</evidence>
<dbReference type="SUPFAM" id="SSF53335">
    <property type="entry name" value="S-adenosyl-L-methionine-dependent methyltransferases"/>
    <property type="match status" value="1"/>
</dbReference>
<feature type="domain" description="GP-PDE" evidence="3">
    <location>
        <begin position="295"/>
        <end position="598"/>
    </location>
</feature>
<dbReference type="eggNOG" id="KOG2258">
    <property type="taxonomic scope" value="Eukaryota"/>
</dbReference>
<dbReference type="GO" id="GO:0006629">
    <property type="term" value="P:lipid metabolic process"/>
    <property type="evidence" value="ECO:0007669"/>
    <property type="project" value="InterPro"/>
</dbReference>
<keyword evidence="1" id="KW-0489">Methyltransferase</keyword>
<dbReference type="CDD" id="cd02440">
    <property type="entry name" value="AdoMet_MTases"/>
    <property type="match status" value="1"/>
</dbReference>
<dbReference type="InParanoid" id="G0R2E8"/>
<dbReference type="PROSITE" id="PS51704">
    <property type="entry name" value="GP_PDE"/>
    <property type="match status" value="1"/>
</dbReference>
<keyword evidence="2" id="KW-0808">Transferase</keyword>
<dbReference type="PROSITE" id="PS00092">
    <property type="entry name" value="N6_MTASE"/>
    <property type="match status" value="1"/>
</dbReference>
<dbReference type="InterPro" id="IPR030395">
    <property type="entry name" value="GP_PDE_dom"/>
</dbReference>
<dbReference type="Pfam" id="PF01170">
    <property type="entry name" value="UPF0020"/>
    <property type="match status" value="1"/>
</dbReference>
<name>G0R2E8_ICHMU</name>
<dbReference type="GO" id="GO:0005737">
    <property type="term" value="C:cytoplasm"/>
    <property type="evidence" value="ECO:0007669"/>
    <property type="project" value="TreeGrafter"/>
</dbReference>
<gene>
    <name evidence="4" type="ORF">IMG5_177310</name>
</gene>